<reference evidence="1" key="1">
    <citation type="journal article" date="2014" name="Int. J. Syst. Evol. Microbiol.">
        <title>Complete genome sequence of Corynebacterium casei LMG S-19264T (=DSM 44701T), isolated from a smear-ripened cheese.</title>
        <authorList>
            <consortium name="US DOE Joint Genome Institute (JGI-PGF)"/>
            <person name="Walter F."/>
            <person name="Albersmeier A."/>
            <person name="Kalinowski J."/>
            <person name="Ruckert C."/>
        </authorList>
    </citation>
    <scope>NUCLEOTIDE SEQUENCE</scope>
    <source>
        <strain evidence="1">CGMCC 1.16134</strain>
    </source>
</reference>
<dbReference type="RefSeq" id="WP_189031119.1">
    <property type="nucleotide sequence ID" value="NZ_BMKR01000040.1"/>
</dbReference>
<sequence length="98" mass="11594">MSQRVTEIMTGIEALPEEERQQLLQQLNWKYAGEHIGLWRNELNENSHIPKEGKEVNQNIELQEANRKVDQVLPDLWVQAERNLKEAEAEYKRKKGEK</sequence>
<name>A0A917FW36_9BACL</name>
<evidence type="ECO:0000313" key="1">
    <source>
        <dbReference type="EMBL" id="GGG06157.1"/>
    </source>
</evidence>
<dbReference type="Proteomes" id="UP000637643">
    <property type="component" value="Unassembled WGS sequence"/>
</dbReference>
<protein>
    <submittedName>
        <fullName evidence="1">Uncharacterized protein</fullName>
    </submittedName>
</protein>
<dbReference type="AlphaFoldDB" id="A0A917FW36"/>
<gene>
    <name evidence="1" type="ORF">GCM10010912_58470</name>
</gene>
<evidence type="ECO:0000313" key="2">
    <source>
        <dbReference type="Proteomes" id="UP000637643"/>
    </source>
</evidence>
<proteinExistence type="predicted"/>
<organism evidence="1 2">
    <name type="scientific">Paenibacillus albidus</name>
    <dbReference type="NCBI Taxonomy" id="2041023"/>
    <lineage>
        <taxon>Bacteria</taxon>
        <taxon>Bacillati</taxon>
        <taxon>Bacillota</taxon>
        <taxon>Bacilli</taxon>
        <taxon>Bacillales</taxon>
        <taxon>Paenibacillaceae</taxon>
        <taxon>Paenibacillus</taxon>
    </lineage>
</organism>
<keyword evidence="2" id="KW-1185">Reference proteome</keyword>
<dbReference type="EMBL" id="BMKR01000040">
    <property type="protein sequence ID" value="GGG06157.1"/>
    <property type="molecule type" value="Genomic_DNA"/>
</dbReference>
<accession>A0A917FW36</accession>
<comment type="caution">
    <text evidence="1">The sequence shown here is derived from an EMBL/GenBank/DDBJ whole genome shotgun (WGS) entry which is preliminary data.</text>
</comment>
<reference evidence="1" key="2">
    <citation type="submission" date="2020-09" db="EMBL/GenBank/DDBJ databases">
        <authorList>
            <person name="Sun Q."/>
            <person name="Zhou Y."/>
        </authorList>
    </citation>
    <scope>NUCLEOTIDE SEQUENCE</scope>
    <source>
        <strain evidence="1">CGMCC 1.16134</strain>
    </source>
</reference>